<dbReference type="Gene3D" id="3.30.110.170">
    <property type="entry name" value="Protein of unknown function (DUF541), domain 1"/>
    <property type="match status" value="1"/>
</dbReference>
<evidence type="ECO:0000256" key="1">
    <source>
        <dbReference type="SAM" id="SignalP"/>
    </source>
</evidence>
<evidence type="ECO:0008006" key="4">
    <source>
        <dbReference type="Google" id="ProtNLM"/>
    </source>
</evidence>
<dbReference type="GO" id="GO:0006974">
    <property type="term" value="P:DNA damage response"/>
    <property type="evidence" value="ECO:0007669"/>
    <property type="project" value="TreeGrafter"/>
</dbReference>
<dbReference type="PANTHER" id="PTHR34387:SF1">
    <property type="entry name" value="PERIPLASMIC IMMUNOGENIC PROTEIN"/>
    <property type="match status" value="1"/>
</dbReference>
<organism evidence="2 3">
    <name type="scientific">Kingella denitrificans ATCC 33394</name>
    <dbReference type="NCBI Taxonomy" id="888741"/>
    <lineage>
        <taxon>Bacteria</taxon>
        <taxon>Pseudomonadati</taxon>
        <taxon>Pseudomonadota</taxon>
        <taxon>Betaproteobacteria</taxon>
        <taxon>Neisseriales</taxon>
        <taxon>Neisseriaceae</taxon>
        <taxon>Kingella</taxon>
    </lineage>
</organism>
<dbReference type="PANTHER" id="PTHR34387">
    <property type="entry name" value="SLR1258 PROTEIN"/>
    <property type="match status" value="1"/>
</dbReference>
<evidence type="ECO:0000313" key="3">
    <source>
        <dbReference type="Proteomes" id="UP000004088"/>
    </source>
</evidence>
<feature type="chain" id="PRO_5003251516" description="DUF541 domain-containing protein" evidence="1">
    <location>
        <begin position="21"/>
        <end position="244"/>
    </location>
</feature>
<dbReference type="InterPro" id="IPR052022">
    <property type="entry name" value="26kDa_periplasmic_antigen"/>
</dbReference>
<protein>
    <recommendedName>
        <fullName evidence="4">DUF541 domain-containing protein</fullName>
    </recommendedName>
</protein>
<dbReference type="HOGENOM" id="CLU_086898_3_0_4"/>
<dbReference type="Pfam" id="PF04402">
    <property type="entry name" value="SIMPL"/>
    <property type="match status" value="1"/>
</dbReference>
<sequence length="244" mass="26599">MKTSVITAAMALALSLPVQAASNELNYNLVDFNETASVRVPNDTMNVVLEVQETGTSRQAVSNAVTRRLNAVLARAKAAPQLFEVESGNRSAYPQYSEYNSNGNRRVITGWTDTATVSISSRNFDALSKLVADSQNDASVDRLTFSVSPAKRTEAVNQASDTALRTFQQRAQHMSKTLGFSGYKIVRIQFNQSFDNADFGEGVSFAAAPQAAMMRARTKSAEIGQVSPGMQEIRQTIHVSVQMY</sequence>
<reference evidence="2 3" key="1">
    <citation type="submission" date="2011-01" db="EMBL/GenBank/DDBJ databases">
        <authorList>
            <person name="Muzny D."/>
            <person name="Qin X."/>
            <person name="Deng J."/>
            <person name="Jiang H."/>
            <person name="Liu Y."/>
            <person name="Qu J."/>
            <person name="Song X.-Z."/>
            <person name="Zhang L."/>
            <person name="Thornton R."/>
            <person name="Coyle M."/>
            <person name="Francisco L."/>
            <person name="Jackson L."/>
            <person name="Javaid M."/>
            <person name="Korchina V."/>
            <person name="Kovar C."/>
            <person name="Mata R."/>
            <person name="Mathew T."/>
            <person name="Ngo R."/>
            <person name="Nguyen L."/>
            <person name="Nguyen N."/>
            <person name="Okwuonu G."/>
            <person name="Ongeri F."/>
            <person name="Pham C."/>
            <person name="Simmons D."/>
            <person name="Wilczek-Boney K."/>
            <person name="Hale W."/>
            <person name="Jakkamsetti A."/>
            <person name="Pham P."/>
            <person name="Ruth R."/>
            <person name="San Lucas F."/>
            <person name="Warren J."/>
            <person name="Zhang J."/>
            <person name="Zhao Z."/>
            <person name="Zhou C."/>
            <person name="Zhu D."/>
            <person name="Lee S."/>
            <person name="Bess C."/>
            <person name="Blankenburg K."/>
            <person name="Forbes L."/>
            <person name="Fu Q."/>
            <person name="Gubbala S."/>
            <person name="Hirani K."/>
            <person name="Jayaseelan J.C."/>
            <person name="Lara F."/>
            <person name="Munidasa M."/>
            <person name="Palculict T."/>
            <person name="Patil S."/>
            <person name="Pu L.-L."/>
            <person name="Saada N."/>
            <person name="Tang L."/>
            <person name="Weissenberger G."/>
            <person name="Zhu Y."/>
            <person name="Hemphill L."/>
            <person name="Shang Y."/>
            <person name="Youmans B."/>
            <person name="Ayvaz T."/>
            <person name="Ross M."/>
            <person name="Santibanez J."/>
            <person name="Aqrawi P."/>
            <person name="Gross S."/>
            <person name="Joshi V."/>
            <person name="Fowler G."/>
            <person name="Nazareth L."/>
            <person name="Reid J."/>
            <person name="Worley K."/>
            <person name="Petrosino J."/>
            <person name="Highlander S."/>
            <person name="Gibbs R."/>
        </authorList>
    </citation>
    <scope>NUCLEOTIDE SEQUENCE [LARGE SCALE GENOMIC DNA]</scope>
    <source>
        <strain evidence="2 3">ATCC 33394</strain>
    </source>
</reference>
<proteinExistence type="predicted"/>
<dbReference type="EMBL" id="AEWV01000022">
    <property type="protein sequence ID" value="EGC17201.1"/>
    <property type="molecule type" value="Genomic_DNA"/>
</dbReference>
<name>F0F022_9NEIS</name>
<comment type="caution">
    <text evidence="2">The sequence shown here is derived from an EMBL/GenBank/DDBJ whole genome shotgun (WGS) entry which is preliminary data.</text>
</comment>
<keyword evidence="3" id="KW-1185">Reference proteome</keyword>
<dbReference type="Gene3D" id="3.30.70.2970">
    <property type="entry name" value="Protein of unknown function (DUF541), domain 2"/>
    <property type="match status" value="1"/>
</dbReference>
<accession>F0F022</accession>
<gene>
    <name evidence="2" type="ORF">HMPREF9098_1456</name>
</gene>
<dbReference type="InterPro" id="IPR007497">
    <property type="entry name" value="SIMPL/DUF541"/>
</dbReference>
<dbReference type="STRING" id="888741.HMPREF9098_1456"/>
<feature type="signal peptide" evidence="1">
    <location>
        <begin position="1"/>
        <end position="20"/>
    </location>
</feature>
<evidence type="ECO:0000313" key="2">
    <source>
        <dbReference type="EMBL" id="EGC17201.1"/>
    </source>
</evidence>
<dbReference type="AlphaFoldDB" id="F0F022"/>
<dbReference type="RefSeq" id="WP_003783104.1">
    <property type="nucleotide sequence ID" value="NZ_GL870929.1"/>
</dbReference>
<keyword evidence="1" id="KW-0732">Signal</keyword>
<dbReference type="Proteomes" id="UP000004088">
    <property type="component" value="Unassembled WGS sequence"/>
</dbReference>